<reference evidence="2" key="1">
    <citation type="submission" date="2016-11" db="EMBL/GenBank/DDBJ databases">
        <authorList>
            <person name="Sisinthy S."/>
            <person name="Ara S."/>
            <person name="Gundlapally S.R."/>
        </authorList>
    </citation>
    <scope>NUCLEOTIDE SEQUENCE [LARGE SCALE GENOMIC DNA]</scope>
    <source>
        <strain evidence="2">V1-41</strain>
    </source>
</reference>
<dbReference type="Proteomes" id="UP000242231">
    <property type="component" value="Unassembled WGS sequence"/>
</dbReference>
<dbReference type="EMBL" id="MPZM01000003">
    <property type="protein sequence ID" value="PPL18080.1"/>
    <property type="molecule type" value="Genomic_DNA"/>
</dbReference>
<evidence type="ECO:0000313" key="2">
    <source>
        <dbReference type="Proteomes" id="UP000242231"/>
    </source>
</evidence>
<proteinExistence type="predicted"/>
<dbReference type="AlphaFoldDB" id="A0A2P5TQM2"/>
<accession>A0A2P5TQM2</accession>
<dbReference type="Pfam" id="PF06945">
    <property type="entry name" value="DUF1289"/>
    <property type="match status" value="1"/>
</dbReference>
<name>A0A2P5TQM2_9GAMM</name>
<dbReference type="PANTHER" id="PTHR35175:SF2">
    <property type="entry name" value="DUF1289 DOMAIN-CONTAINING PROTEIN"/>
    <property type="match status" value="1"/>
</dbReference>
<sequence>MTTDKHERVPSPCIRQCKLDEEEVCRGCYRSITEIIGWGDKSDEQKRNILANCARRIQELAVS</sequence>
<dbReference type="RefSeq" id="WP_104485231.1">
    <property type="nucleotide sequence ID" value="NZ_BMYB01000004.1"/>
</dbReference>
<evidence type="ECO:0000313" key="1">
    <source>
        <dbReference type="EMBL" id="PPL18080.1"/>
    </source>
</evidence>
<keyword evidence="2" id="KW-1185">Reference proteome</keyword>
<evidence type="ECO:0008006" key="3">
    <source>
        <dbReference type="Google" id="ProtNLM"/>
    </source>
</evidence>
<dbReference type="PANTHER" id="PTHR35175">
    <property type="entry name" value="DUF1289 DOMAIN-CONTAINING PROTEIN"/>
    <property type="match status" value="1"/>
</dbReference>
<dbReference type="OrthoDB" id="9811423at2"/>
<comment type="caution">
    <text evidence="1">The sequence shown here is derived from an EMBL/GenBank/DDBJ whole genome shotgun (WGS) entry which is preliminary data.</text>
</comment>
<gene>
    <name evidence="1" type="ORF">UN63_02670</name>
</gene>
<dbReference type="InterPro" id="IPR010710">
    <property type="entry name" value="DUF1289"/>
</dbReference>
<organism evidence="1 2">
    <name type="scientific">Oceanisphaera arctica</name>
    <dbReference type="NCBI Taxonomy" id="641510"/>
    <lineage>
        <taxon>Bacteria</taxon>
        <taxon>Pseudomonadati</taxon>
        <taxon>Pseudomonadota</taxon>
        <taxon>Gammaproteobacteria</taxon>
        <taxon>Aeromonadales</taxon>
        <taxon>Aeromonadaceae</taxon>
        <taxon>Oceanisphaera</taxon>
    </lineage>
</organism>
<protein>
    <recommendedName>
        <fullName evidence="3">DUF1289 domain-containing protein</fullName>
    </recommendedName>
</protein>